<comment type="caution">
    <text evidence="1">The sequence shown here is derived from an EMBL/GenBank/DDBJ whole genome shotgun (WGS) entry which is preliminary data.</text>
</comment>
<name>A0ABP0J6N3_9DINO</name>
<sequence length="578" mass="65828">MLDAFLEDIEEGAITAKRAIHLASRASKRMRHLGVVDQNVEKLARFGRSRTGKRRGSNAARDLHRWIHRDKRLLPVEVSTTRVPIRLRKRTKTHGAKKVEHCWVDHPVVLFSSWLVTIMNLFPRYFLGGYGPGEIDKYRRMFESFWSNYRNVDGQHEVYQKPLCDLGHCIPLALHGDEGRGLAKTPLMVLSIQTIIPSTGENDLSQAQHSYLTRLLYSLIPSSWYSQKEETLDFLLGALATDLREGFNSGIVVNVGGQQEVKFFPVIVAIKGDWPFVRKACHLSSGYRSKRVCHLCPSEEWWDVSANGQARSWSGPSPCPFKQKWSPLRSIPGCDNPDRIQPDLLHVWNLGVGGDMCASTILMLSNKVRVIFQGRSLQACLDDAYGKFHSWCVDNRSTTSIMSFEKTKFKVIQPNQFPRGCGKAYDTALLCKWLHFELEQHCLESEASEHQDLLQLLRWTFSAADVFLRTIYNEGVWMPRASAEAVVRAGFALGEGYTALASLCASRGWRYYRIRPKVHLLPHIVRDVEKQLGNPRASWIANPVIYAVWSDEDYIGRISRLARRIRAGGLQVVRRLGR</sequence>
<accession>A0ABP0J6N3</accession>
<keyword evidence="2" id="KW-1185">Reference proteome</keyword>
<proteinExistence type="predicted"/>
<evidence type="ECO:0000313" key="2">
    <source>
        <dbReference type="Proteomes" id="UP001642484"/>
    </source>
</evidence>
<dbReference type="EMBL" id="CAXAMN010004558">
    <property type="protein sequence ID" value="CAK9010032.1"/>
    <property type="molecule type" value="Genomic_DNA"/>
</dbReference>
<organism evidence="1 2">
    <name type="scientific">Durusdinium trenchii</name>
    <dbReference type="NCBI Taxonomy" id="1381693"/>
    <lineage>
        <taxon>Eukaryota</taxon>
        <taxon>Sar</taxon>
        <taxon>Alveolata</taxon>
        <taxon>Dinophyceae</taxon>
        <taxon>Suessiales</taxon>
        <taxon>Symbiodiniaceae</taxon>
        <taxon>Durusdinium</taxon>
    </lineage>
</organism>
<gene>
    <name evidence="1" type="ORF">CCMP2556_LOCUS9920</name>
</gene>
<protein>
    <submittedName>
        <fullName evidence="1">Uncharacterized protein</fullName>
    </submittedName>
</protein>
<dbReference type="Proteomes" id="UP001642484">
    <property type="component" value="Unassembled WGS sequence"/>
</dbReference>
<reference evidence="1 2" key="1">
    <citation type="submission" date="2024-02" db="EMBL/GenBank/DDBJ databases">
        <authorList>
            <person name="Chen Y."/>
            <person name="Shah S."/>
            <person name="Dougan E. K."/>
            <person name="Thang M."/>
            <person name="Chan C."/>
        </authorList>
    </citation>
    <scope>NUCLEOTIDE SEQUENCE [LARGE SCALE GENOMIC DNA]</scope>
</reference>
<evidence type="ECO:0000313" key="1">
    <source>
        <dbReference type="EMBL" id="CAK9010032.1"/>
    </source>
</evidence>